<proteinExistence type="predicted"/>
<gene>
    <name evidence="5" type="ORF">HRR80_006324</name>
</gene>
<evidence type="ECO:0000313" key="5">
    <source>
        <dbReference type="EMBL" id="KAJ8989600.1"/>
    </source>
</evidence>
<protein>
    <recommendedName>
        <fullName evidence="4">PXA domain-containing protein</fullName>
    </recommendedName>
</protein>
<dbReference type="InterPro" id="IPR051837">
    <property type="entry name" value="SortingNexin/PXDomain-PKLike"/>
</dbReference>
<dbReference type="EMBL" id="JAJGCB010000013">
    <property type="protein sequence ID" value="KAJ8989600.1"/>
    <property type="molecule type" value="Genomic_DNA"/>
</dbReference>
<feature type="region of interest" description="Disordered" evidence="3">
    <location>
        <begin position="566"/>
        <end position="585"/>
    </location>
</feature>
<evidence type="ECO:0000256" key="2">
    <source>
        <dbReference type="ARBA" id="ARBA00022490"/>
    </source>
</evidence>
<accession>A0AAN6EQ90</accession>
<sequence length="683" mass="74135">MTASSPSRTPFPSVATKASTTAQSSQVNVAAENKQSSSPRPASQVDVAAATKATSSGSRSSSRSNIRADHKVTSTPQSSSRSALSARPRQDAAATDPTSERATIALIRRTLVAEGALGTDSKGSSTAGIEGILPPLTSSNEVDVQLYAIIAIVIKEYVNSWYSKITPDRTFVDEVIQILAHCTRAVEQRIRQIDMTELLLHELPVLVERHVNVYRTAATAQVEVPYGESPLRIYHALDPHPALDPTVPPEEQQSYEAAYRQLLVQGALAVLLPTEDLANACLRTLVADIIADLILGQVLAQKICQPWFLHGVVSKVAEIVKSRPTAASSSTAGQPIPPQDTRQSRLEQFGLLSSDTPGQDNNSPAGHQSALSAWVWGLLQYIFVAYQFLRFLLIGLAHAQHLPRRVRQHERHQVSLPAPTPASEKSSRASTRPLVDADRRSPCAVISYRVFACIATVLDLAIRMPWLESSFSFFQHILKEGPGRLGGPNSTLDKFLYHTISTRFFSPALLPPLLLQVRAVLFPNNSIGPPAPPPPSPEEARSIRSKAASDLLSLIPQSVARKFLTPAGTQDGCAPNDAASGTVDEEMRREIEDRLLGWMDDAAMNKFLVYAILEHVVVRLIPEMVGKTPSELLADRGVSLTEEESPEQDQGHGHDLDTKLDLGSSLDTKSETQQPTTNGHEGE</sequence>
<dbReference type="PANTHER" id="PTHR22999:SF23">
    <property type="entry name" value="SORTING NEXIN-16"/>
    <property type="match status" value="1"/>
</dbReference>
<evidence type="ECO:0000256" key="3">
    <source>
        <dbReference type="SAM" id="MobiDB-lite"/>
    </source>
</evidence>
<feature type="compositionally biased region" description="Low complexity" evidence="3">
    <location>
        <begin position="73"/>
        <end position="87"/>
    </location>
</feature>
<dbReference type="GO" id="GO:0005769">
    <property type="term" value="C:early endosome"/>
    <property type="evidence" value="ECO:0007669"/>
    <property type="project" value="TreeGrafter"/>
</dbReference>
<dbReference type="GO" id="GO:0035091">
    <property type="term" value="F:phosphatidylinositol binding"/>
    <property type="evidence" value="ECO:0007669"/>
    <property type="project" value="TreeGrafter"/>
</dbReference>
<feature type="region of interest" description="Disordered" evidence="3">
    <location>
        <begin position="639"/>
        <end position="683"/>
    </location>
</feature>
<keyword evidence="2" id="KW-0963">Cytoplasm</keyword>
<dbReference type="PANTHER" id="PTHR22999">
    <property type="entry name" value="PX SERINE/THREONINE KINASE PXK"/>
    <property type="match status" value="1"/>
</dbReference>
<dbReference type="PROSITE" id="PS51207">
    <property type="entry name" value="PXA"/>
    <property type="match status" value="1"/>
</dbReference>
<feature type="domain" description="PXA" evidence="4">
    <location>
        <begin position="139"/>
        <end position="321"/>
    </location>
</feature>
<evidence type="ECO:0000259" key="4">
    <source>
        <dbReference type="PROSITE" id="PS51207"/>
    </source>
</evidence>
<dbReference type="GO" id="GO:0005770">
    <property type="term" value="C:late endosome"/>
    <property type="evidence" value="ECO:0007669"/>
    <property type="project" value="TreeGrafter"/>
</dbReference>
<dbReference type="AlphaFoldDB" id="A0AAN6EQ90"/>
<dbReference type="GO" id="GO:0045022">
    <property type="term" value="P:early endosome to late endosome transport"/>
    <property type="evidence" value="ECO:0007669"/>
    <property type="project" value="TreeGrafter"/>
</dbReference>
<dbReference type="Proteomes" id="UP001161757">
    <property type="component" value="Unassembled WGS sequence"/>
</dbReference>
<dbReference type="SMART" id="SM00313">
    <property type="entry name" value="PXA"/>
    <property type="match status" value="1"/>
</dbReference>
<feature type="compositionally biased region" description="Basic and acidic residues" evidence="3">
    <location>
        <begin position="649"/>
        <end position="660"/>
    </location>
</feature>
<feature type="compositionally biased region" description="Polar residues" evidence="3">
    <location>
        <begin position="665"/>
        <end position="683"/>
    </location>
</feature>
<dbReference type="InterPro" id="IPR003114">
    <property type="entry name" value="Phox_assoc"/>
</dbReference>
<organism evidence="5 6">
    <name type="scientific">Exophiala dermatitidis</name>
    <name type="common">Black yeast-like fungus</name>
    <name type="synonym">Wangiella dermatitidis</name>
    <dbReference type="NCBI Taxonomy" id="5970"/>
    <lineage>
        <taxon>Eukaryota</taxon>
        <taxon>Fungi</taxon>
        <taxon>Dikarya</taxon>
        <taxon>Ascomycota</taxon>
        <taxon>Pezizomycotina</taxon>
        <taxon>Eurotiomycetes</taxon>
        <taxon>Chaetothyriomycetidae</taxon>
        <taxon>Chaetothyriales</taxon>
        <taxon>Herpotrichiellaceae</taxon>
        <taxon>Exophiala</taxon>
    </lineage>
</organism>
<evidence type="ECO:0000313" key="6">
    <source>
        <dbReference type="Proteomes" id="UP001161757"/>
    </source>
</evidence>
<comment type="caution">
    <text evidence="5">The sequence shown here is derived from an EMBL/GenBank/DDBJ whole genome shotgun (WGS) entry which is preliminary data.</text>
</comment>
<feature type="region of interest" description="Disordered" evidence="3">
    <location>
        <begin position="408"/>
        <end position="435"/>
    </location>
</feature>
<feature type="compositionally biased region" description="Polar residues" evidence="3">
    <location>
        <begin position="1"/>
        <end position="41"/>
    </location>
</feature>
<dbReference type="Pfam" id="PF02194">
    <property type="entry name" value="PXA"/>
    <property type="match status" value="1"/>
</dbReference>
<reference evidence="5" key="1">
    <citation type="submission" date="2023-01" db="EMBL/GenBank/DDBJ databases">
        <title>Exophiala dermititidis isolated from Cystic Fibrosis Patient.</title>
        <authorList>
            <person name="Kurbessoian T."/>
            <person name="Crocker A."/>
            <person name="Murante D."/>
            <person name="Hogan D.A."/>
            <person name="Stajich J.E."/>
        </authorList>
    </citation>
    <scope>NUCLEOTIDE SEQUENCE</scope>
    <source>
        <strain evidence="5">Ex8</strain>
    </source>
</reference>
<feature type="compositionally biased region" description="Low complexity" evidence="3">
    <location>
        <begin position="55"/>
        <end position="64"/>
    </location>
</feature>
<evidence type="ECO:0000256" key="1">
    <source>
        <dbReference type="ARBA" id="ARBA00004496"/>
    </source>
</evidence>
<name>A0AAN6EQ90_EXODE</name>
<comment type="subcellular location">
    <subcellularLocation>
        <location evidence="1">Cytoplasm</location>
    </subcellularLocation>
</comment>
<feature type="region of interest" description="Disordered" evidence="3">
    <location>
        <begin position="1"/>
        <end position="100"/>
    </location>
</feature>